<accession>X0YML4</accession>
<dbReference type="EMBL" id="BART01003489">
    <property type="protein sequence ID" value="GAG57350.1"/>
    <property type="molecule type" value="Genomic_DNA"/>
</dbReference>
<feature type="non-terminal residue" evidence="1">
    <location>
        <position position="1"/>
    </location>
</feature>
<organism evidence="1">
    <name type="scientific">marine sediment metagenome</name>
    <dbReference type="NCBI Taxonomy" id="412755"/>
    <lineage>
        <taxon>unclassified sequences</taxon>
        <taxon>metagenomes</taxon>
        <taxon>ecological metagenomes</taxon>
    </lineage>
</organism>
<protein>
    <submittedName>
        <fullName evidence="1">Uncharacterized protein</fullName>
    </submittedName>
</protein>
<comment type="caution">
    <text evidence="1">The sequence shown here is derived from an EMBL/GenBank/DDBJ whole genome shotgun (WGS) entry which is preliminary data.</text>
</comment>
<dbReference type="AlphaFoldDB" id="X0YML4"/>
<evidence type="ECO:0000313" key="1">
    <source>
        <dbReference type="EMBL" id="GAG57350.1"/>
    </source>
</evidence>
<gene>
    <name evidence="1" type="ORF">S01H4_09576</name>
</gene>
<name>X0YML4_9ZZZZ</name>
<reference evidence="1" key="1">
    <citation type="journal article" date="2014" name="Front. Microbiol.">
        <title>High frequency of phylogenetically diverse reductive dehalogenase-homologous genes in deep subseafloor sedimentary metagenomes.</title>
        <authorList>
            <person name="Kawai M."/>
            <person name="Futagami T."/>
            <person name="Toyoda A."/>
            <person name="Takaki Y."/>
            <person name="Nishi S."/>
            <person name="Hori S."/>
            <person name="Arai W."/>
            <person name="Tsubouchi T."/>
            <person name="Morono Y."/>
            <person name="Uchiyama I."/>
            <person name="Ito T."/>
            <person name="Fujiyama A."/>
            <person name="Inagaki F."/>
            <person name="Takami H."/>
        </authorList>
    </citation>
    <scope>NUCLEOTIDE SEQUENCE</scope>
    <source>
        <strain evidence="1">Expedition CK06-06</strain>
    </source>
</reference>
<sequence length="52" mass="5892">KLYHAGKVSMGKMAEELGLSMSEVLDLLAEFGIESPIRYDDYLLGFENLRKI</sequence>
<proteinExistence type="predicted"/>